<comment type="caution">
    <text evidence="8">The sequence shown here is derived from an EMBL/GenBank/DDBJ whole genome shotgun (WGS) entry which is preliminary data.</text>
</comment>
<dbReference type="GO" id="GO:0003735">
    <property type="term" value="F:structural constituent of ribosome"/>
    <property type="evidence" value="ECO:0007669"/>
    <property type="project" value="InterPro"/>
</dbReference>
<dbReference type="GO" id="GO:0005737">
    <property type="term" value="C:cytoplasm"/>
    <property type="evidence" value="ECO:0007669"/>
    <property type="project" value="UniProtKB-ARBA"/>
</dbReference>
<evidence type="ECO:0000256" key="2">
    <source>
        <dbReference type="ARBA" id="ARBA00022980"/>
    </source>
</evidence>
<comment type="similarity">
    <text evidence="1 5 6">Belongs to the universal ribosomal protein uS9 family.</text>
</comment>
<dbReference type="InterPro" id="IPR020574">
    <property type="entry name" value="Ribosomal_uS9_CS"/>
</dbReference>
<accession>A0A2H0N3J7</accession>
<organism evidence="8 9">
    <name type="scientific">Candidatus Magasanikbacteria bacterium CG11_big_fil_rev_8_21_14_0_20_43_7</name>
    <dbReference type="NCBI Taxonomy" id="1974654"/>
    <lineage>
        <taxon>Bacteria</taxon>
        <taxon>Candidatus Magasanikiibacteriota</taxon>
    </lineage>
</organism>
<dbReference type="EMBL" id="PCWM01000003">
    <property type="protein sequence ID" value="PIR03473.1"/>
    <property type="molecule type" value="Genomic_DNA"/>
</dbReference>
<dbReference type="NCBIfam" id="NF001099">
    <property type="entry name" value="PRK00132.1"/>
    <property type="match status" value="1"/>
</dbReference>
<dbReference type="SUPFAM" id="SSF54211">
    <property type="entry name" value="Ribosomal protein S5 domain 2-like"/>
    <property type="match status" value="1"/>
</dbReference>
<dbReference type="InterPro" id="IPR000754">
    <property type="entry name" value="Ribosomal_uS9"/>
</dbReference>
<dbReference type="Pfam" id="PF00380">
    <property type="entry name" value="Ribosomal_S9"/>
    <property type="match status" value="1"/>
</dbReference>
<dbReference type="GO" id="GO:0003723">
    <property type="term" value="F:RNA binding"/>
    <property type="evidence" value="ECO:0007669"/>
    <property type="project" value="TreeGrafter"/>
</dbReference>
<evidence type="ECO:0000256" key="5">
    <source>
        <dbReference type="HAMAP-Rule" id="MF_00532"/>
    </source>
</evidence>
<feature type="compositionally biased region" description="Basic residues" evidence="7">
    <location>
        <begin position="116"/>
        <end position="135"/>
    </location>
</feature>
<evidence type="ECO:0000313" key="9">
    <source>
        <dbReference type="Proteomes" id="UP000229782"/>
    </source>
</evidence>
<dbReference type="InterPro" id="IPR023035">
    <property type="entry name" value="Ribosomal_uS9_bac/plastid"/>
</dbReference>
<dbReference type="Proteomes" id="UP000229782">
    <property type="component" value="Unassembled WGS sequence"/>
</dbReference>
<dbReference type="PANTHER" id="PTHR21569">
    <property type="entry name" value="RIBOSOMAL PROTEIN S9"/>
    <property type="match status" value="1"/>
</dbReference>
<dbReference type="AlphaFoldDB" id="A0A2H0N3J7"/>
<feature type="region of interest" description="Disordered" evidence="7">
    <location>
        <begin position="112"/>
        <end position="135"/>
    </location>
</feature>
<keyword evidence="2 5" id="KW-0689">Ribosomal protein</keyword>
<dbReference type="GO" id="GO:0006412">
    <property type="term" value="P:translation"/>
    <property type="evidence" value="ECO:0007669"/>
    <property type="project" value="UniProtKB-UniRule"/>
</dbReference>
<evidence type="ECO:0000313" key="8">
    <source>
        <dbReference type="EMBL" id="PIR03473.1"/>
    </source>
</evidence>
<evidence type="ECO:0000256" key="3">
    <source>
        <dbReference type="ARBA" id="ARBA00023274"/>
    </source>
</evidence>
<name>A0A2H0N3J7_9BACT</name>
<gene>
    <name evidence="5" type="primary">rpsI</name>
    <name evidence="8" type="ORF">COV60_00120</name>
</gene>
<dbReference type="PANTHER" id="PTHR21569:SF1">
    <property type="entry name" value="SMALL RIBOSOMAL SUBUNIT PROTEIN US9M"/>
    <property type="match status" value="1"/>
</dbReference>
<evidence type="ECO:0000256" key="7">
    <source>
        <dbReference type="SAM" id="MobiDB-lite"/>
    </source>
</evidence>
<sequence>MSTKTTDTTMTRAVGRRKEASARVRITLGTGVISINDRELKQYFPALLMQQKVLAPLVVAGKDNAFDVSVKVVGGGTTGQAEAVRHGIARALVAWNPDFKPVLRAEGFMTRDARSKERKKPGLLKARRGRQWKKR</sequence>
<dbReference type="PROSITE" id="PS00360">
    <property type="entry name" value="RIBOSOMAL_S9"/>
    <property type="match status" value="1"/>
</dbReference>
<dbReference type="InterPro" id="IPR014721">
    <property type="entry name" value="Ribsml_uS5_D2-typ_fold_subgr"/>
</dbReference>
<evidence type="ECO:0000256" key="4">
    <source>
        <dbReference type="ARBA" id="ARBA00035259"/>
    </source>
</evidence>
<dbReference type="Gene3D" id="3.30.230.10">
    <property type="match status" value="1"/>
</dbReference>
<evidence type="ECO:0000256" key="1">
    <source>
        <dbReference type="ARBA" id="ARBA00005251"/>
    </source>
</evidence>
<evidence type="ECO:0000256" key="6">
    <source>
        <dbReference type="RuleBase" id="RU003815"/>
    </source>
</evidence>
<protein>
    <recommendedName>
        <fullName evidence="4 5">Small ribosomal subunit protein uS9</fullName>
    </recommendedName>
</protein>
<dbReference type="InterPro" id="IPR020568">
    <property type="entry name" value="Ribosomal_Su5_D2-typ_SF"/>
</dbReference>
<keyword evidence="3 5" id="KW-0687">Ribonucleoprotein</keyword>
<reference evidence="8 9" key="1">
    <citation type="submission" date="2017-09" db="EMBL/GenBank/DDBJ databases">
        <title>Depth-based differentiation of microbial function through sediment-hosted aquifers and enrichment of novel symbionts in the deep terrestrial subsurface.</title>
        <authorList>
            <person name="Probst A.J."/>
            <person name="Ladd B."/>
            <person name="Jarett J.K."/>
            <person name="Geller-Mcgrath D.E."/>
            <person name="Sieber C.M."/>
            <person name="Emerson J.B."/>
            <person name="Anantharaman K."/>
            <person name="Thomas B.C."/>
            <person name="Malmstrom R."/>
            <person name="Stieglmeier M."/>
            <person name="Klingl A."/>
            <person name="Woyke T."/>
            <person name="Ryan C.M."/>
            <person name="Banfield J.F."/>
        </authorList>
    </citation>
    <scope>NUCLEOTIDE SEQUENCE [LARGE SCALE GENOMIC DNA]</scope>
    <source>
        <strain evidence="8">CG11_big_fil_rev_8_21_14_0_20_43_7</strain>
    </source>
</reference>
<dbReference type="FunFam" id="3.30.230.10:FF:000001">
    <property type="entry name" value="30S ribosomal protein S9"/>
    <property type="match status" value="1"/>
</dbReference>
<proteinExistence type="inferred from homology"/>
<dbReference type="GO" id="GO:0015935">
    <property type="term" value="C:small ribosomal subunit"/>
    <property type="evidence" value="ECO:0007669"/>
    <property type="project" value="TreeGrafter"/>
</dbReference>
<dbReference type="HAMAP" id="MF_00532_B">
    <property type="entry name" value="Ribosomal_uS9_B"/>
    <property type="match status" value="1"/>
</dbReference>